<dbReference type="OrthoDB" id="9805640at2"/>
<evidence type="ECO:0008006" key="4">
    <source>
        <dbReference type="Google" id="ProtNLM"/>
    </source>
</evidence>
<evidence type="ECO:0000313" key="2">
    <source>
        <dbReference type="EMBL" id="OQP56354.1"/>
    </source>
</evidence>
<evidence type="ECO:0000313" key="3">
    <source>
        <dbReference type="Proteomes" id="UP000192276"/>
    </source>
</evidence>
<comment type="caution">
    <text evidence="2">The sequence shown here is derived from an EMBL/GenBank/DDBJ whole genome shotgun (WGS) entry which is preliminary data.</text>
</comment>
<dbReference type="STRING" id="550983.A4R26_26030"/>
<sequence length="447" mass="47291">MKNRYTVNVCICILLSLLTAGLAHGQNTIAVSGAGTAAVNGTYTYAGMSNSRPYYTKGSYRIEYRNDLWNMSMNIWMIWNTSDIDWAYYGNTSSSATPAISGWYTDMGSVAAPTVTNQVAFSNGSGYNAPAPVPGTNNNAIGRFFLDPGAESAITAATVQLGGTPSGITAVKLWRSADATFSSAVDVQLSSKHFASSVTFNGFSSNIDINGTYYFITADVSAGATGSVAASIANAAAFTLSSGSSIATAISNAGLSAASVPLPVHMLSFTARSNADGVMLQWTTTGEESFAGFEPERSADGSSWNKMAFIAGKSNNVSATTQYNYTDNTPLSGYMYYRLKMTDADGGFIYSKQLTVINNSGSNAALQNYPNPFSGHTSIAFRLPVGSMAMLKVFNNMGVEVSTLVNKQLEAGNYTVSFDGASLPAGVYHYTLRYGKEKLSGTMLLRP</sequence>
<dbReference type="Gene3D" id="2.60.40.10">
    <property type="entry name" value="Immunoglobulins"/>
    <property type="match status" value="1"/>
</dbReference>
<accession>A0A1V9FDB1</accession>
<proteinExistence type="predicted"/>
<name>A0A1V9FDB1_9BACT</name>
<reference evidence="3" key="1">
    <citation type="submission" date="2016-04" db="EMBL/GenBank/DDBJ databases">
        <authorList>
            <person name="Chen L."/>
            <person name="Zhuang W."/>
            <person name="Wang G."/>
        </authorList>
    </citation>
    <scope>NUCLEOTIDE SEQUENCE [LARGE SCALE GENOMIC DNA]</scope>
    <source>
        <strain evidence="3">208</strain>
    </source>
</reference>
<dbReference type="Gene3D" id="2.60.40.4070">
    <property type="match status" value="1"/>
</dbReference>
<dbReference type="InterPro" id="IPR026444">
    <property type="entry name" value="Secre_tail"/>
</dbReference>
<dbReference type="Proteomes" id="UP000192276">
    <property type="component" value="Unassembled WGS sequence"/>
</dbReference>
<feature type="chain" id="PRO_5011986138" description="Secretion system C-terminal sorting domain-containing protein" evidence="1">
    <location>
        <begin position="26"/>
        <end position="447"/>
    </location>
</feature>
<dbReference type="EMBL" id="LWBP01000200">
    <property type="protein sequence ID" value="OQP56354.1"/>
    <property type="molecule type" value="Genomic_DNA"/>
</dbReference>
<evidence type="ECO:0000256" key="1">
    <source>
        <dbReference type="SAM" id="SignalP"/>
    </source>
</evidence>
<dbReference type="NCBIfam" id="TIGR04183">
    <property type="entry name" value="Por_Secre_tail"/>
    <property type="match status" value="1"/>
</dbReference>
<keyword evidence="1" id="KW-0732">Signal</keyword>
<keyword evidence="3" id="KW-1185">Reference proteome</keyword>
<dbReference type="InterPro" id="IPR013783">
    <property type="entry name" value="Ig-like_fold"/>
</dbReference>
<dbReference type="RefSeq" id="WP_081168975.1">
    <property type="nucleotide sequence ID" value="NZ_LWBP01000200.1"/>
</dbReference>
<feature type="signal peptide" evidence="1">
    <location>
        <begin position="1"/>
        <end position="25"/>
    </location>
</feature>
<protein>
    <recommendedName>
        <fullName evidence="4">Secretion system C-terminal sorting domain-containing protein</fullName>
    </recommendedName>
</protein>
<organism evidence="2 3">
    <name type="scientific">Niastella populi</name>
    <dbReference type="NCBI Taxonomy" id="550983"/>
    <lineage>
        <taxon>Bacteria</taxon>
        <taxon>Pseudomonadati</taxon>
        <taxon>Bacteroidota</taxon>
        <taxon>Chitinophagia</taxon>
        <taxon>Chitinophagales</taxon>
        <taxon>Chitinophagaceae</taxon>
        <taxon>Niastella</taxon>
    </lineage>
</organism>
<dbReference type="AlphaFoldDB" id="A0A1V9FDB1"/>
<gene>
    <name evidence="2" type="ORF">A4R26_26030</name>
</gene>